<organism evidence="1 2">
    <name type="scientific">Mortierella alpina</name>
    <name type="common">Oleaginous fungus</name>
    <name type="synonym">Mortierella renispora</name>
    <dbReference type="NCBI Taxonomy" id="64518"/>
    <lineage>
        <taxon>Eukaryota</taxon>
        <taxon>Fungi</taxon>
        <taxon>Fungi incertae sedis</taxon>
        <taxon>Mucoromycota</taxon>
        <taxon>Mortierellomycotina</taxon>
        <taxon>Mortierellomycetes</taxon>
        <taxon>Mortierellales</taxon>
        <taxon>Mortierellaceae</taxon>
        <taxon>Mortierella</taxon>
    </lineage>
</organism>
<keyword evidence="2" id="KW-1185">Reference proteome</keyword>
<name>A0A9P6LX68_MORAP</name>
<accession>A0A9P6LX68</accession>
<comment type="caution">
    <text evidence="1">The sequence shown here is derived from an EMBL/GenBank/DDBJ whole genome shotgun (WGS) entry which is preliminary data.</text>
</comment>
<dbReference type="EMBL" id="JAAAHY010001437">
    <property type="protein sequence ID" value="KAF9949203.1"/>
    <property type="molecule type" value="Genomic_DNA"/>
</dbReference>
<evidence type="ECO:0000313" key="1">
    <source>
        <dbReference type="EMBL" id="KAF9949203.1"/>
    </source>
</evidence>
<evidence type="ECO:0000313" key="2">
    <source>
        <dbReference type="Proteomes" id="UP000738359"/>
    </source>
</evidence>
<dbReference type="Proteomes" id="UP000738359">
    <property type="component" value="Unassembled WGS sequence"/>
</dbReference>
<feature type="non-terminal residue" evidence="1">
    <location>
        <position position="1"/>
    </location>
</feature>
<dbReference type="AlphaFoldDB" id="A0A9P6LX68"/>
<protein>
    <submittedName>
        <fullName evidence="1">Uncharacterized protein</fullName>
    </submittedName>
</protein>
<gene>
    <name evidence="1" type="ORF">BGZ70_001878</name>
</gene>
<reference evidence="1" key="1">
    <citation type="journal article" date="2020" name="Fungal Divers.">
        <title>Resolving the Mortierellaceae phylogeny through synthesis of multi-gene phylogenetics and phylogenomics.</title>
        <authorList>
            <person name="Vandepol N."/>
            <person name="Liber J."/>
            <person name="Desiro A."/>
            <person name="Na H."/>
            <person name="Kennedy M."/>
            <person name="Barry K."/>
            <person name="Grigoriev I.V."/>
            <person name="Miller A.N."/>
            <person name="O'Donnell K."/>
            <person name="Stajich J.E."/>
            <person name="Bonito G."/>
        </authorList>
    </citation>
    <scope>NUCLEOTIDE SEQUENCE</scope>
    <source>
        <strain evidence="1">CK1249</strain>
    </source>
</reference>
<proteinExistence type="predicted"/>
<sequence>GALQSISQPTQAMAPASSLLTIDNAAKAQRAVREKLQEFEHSQARTKDKRT</sequence>